<organism evidence="1 2">
    <name type="scientific">Pseudonocardia oroxyli</name>
    <dbReference type="NCBI Taxonomy" id="366584"/>
    <lineage>
        <taxon>Bacteria</taxon>
        <taxon>Bacillati</taxon>
        <taxon>Actinomycetota</taxon>
        <taxon>Actinomycetes</taxon>
        <taxon>Pseudonocardiales</taxon>
        <taxon>Pseudonocardiaceae</taxon>
        <taxon>Pseudonocardia</taxon>
    </lineage>
</organism>
<name>A0A1G7ITH0_PSEOR</name>
<reference evidence="1 2" key="1">
    <citation type="submission" date="2016-10" db="EMBL/GenBank/DDBJ databases">
        <authorList>
            <person name="de Groot N.N."/>
        </authorList>
    </citation>
    <scope>NUCLEOTIDE SEQUENCE [LARGE SCALE GENOMIC DNA]</scope>
    <source>
        <strain evidence="1 2">CGMCC 4.3143</strain>
    </source>
</reference>
<proteinExistence type="predicted"/>
<dbReference type="EMBL" id="FNBE01000003">
    <property type="protein sequence ID" value="SDF15609.1"/>
    <property type="molecule type" value="Genomic_DNA"/>
</dbReference>
<gene>
    <name evidence="1" type="ORF">SAMN05216377_103391</name>
</gene>
<accession>A0A1G7ITH0</accession>
<dbReference type="AlphaFoldDB" id="A0A1G7ITH0"/>
<protein>
    <submittedName>
        <fullName evidence="1">Uncharacterized protein</fullName>
    </submittedName>
</protein>
<sequence length="189" mass="19591">MTSGGHRGSTSDELLNRLVAEYPAIVGPVGGRGSAVTWFRDAWPHLDAVHRESADGRTVAMAMMLLPFLVEIEDWAGLCEVAGRGIAANPEEEDIAVRLRQAVAAGLQRSGRYAEARVVLEGLLEQATAAGDEGARAAEIAVGGDPTSGGVLHAVTSTAQLQDDADAAHGMERAALQAMSLAAAHATGR</sequence>
<keyword evidence="2" id="KW-1185">Reference proteome</keyword>
<evidence type="ECO:0000313" key="2">
    <source>
        <dbReference type="Proteomes" id="UP000198967"/>
    </source>
</evidence>
<evidence type="ECO:0000313" key="1">
    <source>
        <dbReference type="EMBL" id="SDF15609.1"/>
    </source>
</evidence>
<dbReference type="Proteomes" id="UP000198967">
    <property type="component" value="Unassembled WGS sequence"/>
</dbReference>